<dbReference type="PRINTS" id="PR00080">
    <property type="entry name" value="SDRFAMILY"/>
</dbReference>
<dbReference type="SUPFAM" id="SSF51735">
    <property type="entry name" value="NAD(P)-binding Rossmann-fold domains"/>
    <property type="match status" value="1"/>
</dbReference>
<keyword evidence="4" id="KW-1133">Transmembrane helix</keyword>
<comment type="caution">
    <text evidence="6">The sequence shown here is derived from an EMBL/GenBank/DDBJ whole genome shotgun (WGS) entry which is preliminary data.</text>
</comment>
<dbReference type="Gene3D" id="3.40.50.720">
    <property type="entry name" value="NAD(P)-binding Rossmann-like Domain"/>
    <property type="match status" value="1"/>
</dbReference>
<organism evidence="6">
    <name type="scientific">Caldilineaceae bacterium SB0661_bin_32</name>
    <dbReference type="NCBI Taxonomy" id="2605255"/>
    <lineage>
        <taxon>Bacteria</taxon>
        <taxon>Bacillati</taxon>
        <taxon>Chloroflexota</taxon>
        <taxon>Caldilineae</taxon>
        <taxon>Caldilineales</taxon>
        <taxon>Caldilineaceae</taxon>
    </lineage>
</organism>
<dbReference type="EMBL" id="VXMH01000104">
    <property type="protein sequence ID" value="MYC97070.1"/>
    <property type="molecule type" value="Genomic_DNA"/>
</dbReference>
<dbReference type="PANTHER" id="PTHR44196:SF1">
    <property type="entry name" value="DEHYDROGENASE_REDUCTASE SDR FAMILY MEMBER 7B"/>
    <property type="match status" value="1"/>
</dbReference>
<reference evidence="6" key="1">
    <citation type="submission" date="2019-09" db="EMBL/GenBank/DDBJ databases">
        <title>Characterisation of the sponge microbiome using genome-centric metagenomics.</title>
        <authorList>
            <person name="Engelberts J.P."/>
            <person name="Robbins S.J."/>
            <person name="De Goeij J.M."/>
            <person name="Aranda M."/>
            <person name="Bell S.C."/>
            <person name="Webster N.S."/>
        </authorList>
    </citation>
    <scope>NUCLEOTIDE SEQUENCE</scope>
    <source>
        <strain evidence="6">SB0661_bin_32</strain>
    </source>
</reference>
<evidence type="ECO:0000259" key="5">
    <source>
        <dbReference type="SMART" id="SM00822"/>
    </source>
</evidence>
<dbReference type="Pfam" id="PF00106">
    <property type="entry name" value="adh_short"/>
    <property type="match status" value="1"/>
</dbReference>
<dbReference type="InterPro" id="IPR036291">
    <property type="entry name" value="NAD(P)-bd_dom_sf"/>
</dbReference>
<feature type="domain" description="Ketoreductase" evidence="5">
    <location>
        <begin position="19"/>
        <end position="197"/>
    </location>
</feature>
<proteinExistence type="inferred from homology"/>
<keyword evidence="4" id="KW-0472">Membrane</keyword>
<evidence type="ECO:0000256" key="3">
    <source>
        <dbReference type="RuleBase" id="RU000363"/>
    </source>
</evidence>
<evidence type="ECO:0000256" key="4">
    <source>
        <dbReference type="SAM" id="Phobius"/>
    </source>
</evidence>
<name>A0A6B1DAJ9_9CHLR</name>
<keyword evidence="2" id="KW-0560">Oxidoreductase</keyword>
<gene>
    <name evidence="6" type="ORF">F4X14_19100</name>
</gene>
<evidence type="ECO:0000313" key="6">
    <source>
        <dbReference type="EMBL" id="MYC97070.1"/>
    </source>
</evidence>
<feature type="transmembrane region" description="Helical" evidence="4">
    <location>
        <begin position="258"/>
        <end position="277"/>
    </location>
</feature>
<comment type="similarity">
    <text evidence="1 3">Belongs to the short-chain dehydrogenases/reductases (SDR) family.</text>
</comment>
<protein>
    <submittedName>
        <fullName evidence="6">SDR family NAD(P)-dependent oxidoreductase</fullName>
    </submittedName>
</protein>
<dbReference type="SMART" id="SM00822">
    <property type="entry name" value="PKS_KR"/>
    <property type="match status" value="1"/>
</dbReference>
<dbReference type="PIRSF" id="PIRSF000126">
    <property type="entry name" value="11-beta-HSD1"/>
    <property type="match status" value="1"/>
</dbReference>
<accession>A0A6B1DAJ9</accession>
<dbReference type="InterPro" id="IPR057326">
    <property type="entry name" value="KR_dom"/>
</dbReference>
<dbReference type="FunFam" id="3.40.50.720:FF:000084">
    <property type="entry name" value="Short-chain dehydrogenase reductase"/>
    <property type="match status" value="1"/>
</dbReference>
<evidence type="ECO:0000256" key="2">
    <source>
        <dbReference type="ARBA" id="ARBA00023002"/>
    </source>
</evidence>
<dbReference type="GO" id="GO:0016020">
    <property type="term" value="C:membrane"/>
    <property type="evidence" value="ECO:0007669"/>
    <property type="project" value="TreeGrafter"/>
</dbReference>
<dbReference type="PRINTS" id="PR00081">
    <property type="entry name" value="GDHRDH"/>
</dbReference>
<dbReference type="PANTHER" id="PTHR44196">
    <property type="entry name" value="DEHYDROGENASE/REDUCTASE SDR FAMILY MEMBER 7B"/>
    <property type="match status" value="1"/>
</dbReference>
<dbReference type="GO" id="GO:0016491">
    <property type="term" value="F:oxidoreductase activity"/>
    <property type="evidence" value="ECO:0007669"/>
    <property type="project" value="UniProtKB-KW"/>
</dbReference>
<keyword evidence="4" id="KW-0812">Transmembrane</keyword>
<dbReference type="AlphaFoldDB" id="A0A6B1DAJ9"/>
<evidence type="ECO:0000256" key="1">
    <source>
        <dbReference type="ARBA" id="ARBA00006484"/>
    </source>
</evidence>
<sequence length="293" mass="31901">MTNSGSRTRDFEKEKLKGKVAVVTGASRGIGEAIADALAAEGCRLILAARSKDKLEDVSSGLRLRHGVEVITVPTDIGDEGEARRLIETAESHFGGVDILVNNAGMGIYGAIDELHLDDLRNVFEVNFFGPLAALQAAVPVMRRNGGGIIVNVSSIVGKFPQPLGGGYTATKFALQGASGAARAELKRDNIDVVLVCPGLTDTEFSQHSRISVPGAEHRQGERHSLGQGVEPERVGRRTVAAIKRGEREVYVTFFDRALVWFALHFPGLLQWALVYVTRYRRKRFEEGERAHE</sequence>
<dbReference type="InterPro" id="IPR002347">
    <property type="entry name" value="SDR_fam"/>
</dbReference>